<sequence length="278" mass="31517">MAGGMANGTEAETGKVAEQSQQAADSNILKSVVNKAFMKLMGTKINRKNLLANAEYPNIMDLTLWPHTYGVDGTRINYLHFRWDLTSDDAPNKKLDARIRKRRGSSYEDTKFDATFILNAMLDDDEDMMVSANKAKRFIHYCSSYHSDMAHKLYEEIDAHNDPNPDLAAKAVKRICPNDLTEMKGVTPGVATLLKNHLRVWQIQPELLEQNLHWMGLKVVTNREVWGDNDNPVKVVSKRKAKEEVKAEKKKKHVRIVNPMVGDVEERLTEKLSVLASV</sequence>
<reference evidence="2" key="1">
    <citation type="submission" date="2018-04" db="EMBL/GenBank/DDBJ databases">
        <title>Whole genome sequencing of Hypsizygus marmoreus.</title>
        <authorList>
            <person name="Choi I.-G."/>
            <person name="Min B."/>
            <person name="Kim J.-G."/>
            <person name="Kim S."/>
            <person name="Oh Y.-L."/>
            <person name="Kong W.-S."/>
            <person name="Park H."/>
            <person name="Jeong J."/>
            <person name="Song E.-S."/>
        </authorList>
    </citation>
    <scope>NUCLEOTIDE SEQUENCE [LARGE SCALE GENOMIC DNA]</scope>
    <source>
        <strain evidence="2">51987-8</strain>
    </source>
</reference>
<feature type="region of interest" description="Disordered" evidence="1">
    <location>
        <begin position="1"/>
        <end position="21"/>
    </location>
</feature>
<keyword evidence="3" id="KW-1185">Reference proteome</keyword>
<dbReference type="AlphaFoldDB" id="A0A369JIM7"/>
<dbReference type="OrthoDB" id="3068778at2759"/>
<proteinExistence type="predicted"/>
<gene>
    <name evidence="2" type="ORF">Hypma_014774</name>
</gene>
<dbReference type="EMBL" id="LUEZ02000090">
    <property type="protein sequence ID" value="RDB18676.1"/>
    <property type="molecule type" value="Genomic_DNA"/>
</dbReference>
<dbReference type="STRING" id="39966.A0A369JIM7"/>
<organism evidence="2 3">
    <name type="scientific">Hypsizygus marmoreus</name>
    <name type="common">White beech mushroom</name>
    <name type="synonym">Agaricus marmoreus</name>
    <dbReference type="NCBI Taxonomy" id="39966"/>
    <lineage>
        <taxon>Eukaryota</taxon>
        <taxon>Fungi</taxon>
        <taxon>Dikarya</taxon>
        <taxon>Basidiomycota</taxon>
        <taxon>Agaricomycotina</taxon>
        <taxon>Agaricomycetes</taxon>
        <taxon>Agaricomycetidae</taxon>
        <taxon>Agaricales</taxon>
        <taxon>Tricholomatineae</taxon>
        <taxon>Lyophyllaceae</taxon>
        <taxon>Hypsizygus</taxon>
    </lineage>
</organism>
<dbReference type="Proteomes" id="UP000076154">
    <property type="component" value="Unassembled WGS sequence"/>
</dbReference>
<accession>A0A369JIM7</accession>
<evidence type="ECO:0000256" key="1">
    <source>
        <dbReference type="SAM" id="MobiDB-lite"/>
    </source>
</evidence>
<evidence type="ECO:0000313" key="2">
    <source>
        <dbReference type="EMBL" id="RDB18676.1"/>
    </source>
</evidence>
<comment type="caution">
    <text evidence="2">The sequence shown here is derived from an EMBL/GenBank/DDBJ whole genome shotgun (WGS) entry which is preliminary data.</text>
</comment>
<dbReference type="InParanoid" id="A0A369JIM7"/>
<protein>
    <submittedName>
        <fullName evidence="2">Uncharacterized protein</fullName>
    </submittedName>
</protein>
<name>A0A369JIM7_HYPMA</name>
<evidence type="ECO:0000313" key="3">
    <source>
        <dbReference type="Proteomes" id="UP000076154"/>
    </source>
</evidence>